<sequence length="178" mass="20663">MSNLPMNEAGNEIKGHETFHILQTSFFGWEHTKGFFLTSFIRRTRYASAIGCLYPSAFAMSLVLIAVHFIYRYFAICRPLYHEYGIDVDDTDLMATMYFTKTPDGLVPRWKDLAVCINMLFLIAIILAIIIFFCIKIQTALRNNIVMSAKTRRLQMQLFKALFYQVGNLHKNIKRKDS</sequence>
<dbReference type="PANTHER" id="PTHR22943">
    <property type="entry name" value="7-TRANSMEMBRANE DOMAIN RECEPTOR C.ELEGANS"/>
    <property type="match status" value="1"/>
</dbReference>
<dbReference type="InterPro" id="IPR019428">
    <property type="entry name" value="7TM_GPCR_serpentine_rcpt_Str"/>
</dbReference>
<dbReference type="Pfam" id="PF10326">
    <property type="entry name" value="7TM_GPCR_Str"/>
    <property type="match status" value="2"/>
</dbReference>
<name>A0A2A2LH67_9BILA</name>
<keyword evidence="1" id="KW-1133">Transmembrane helix</keyword>
<keyword evidence="1" id="KW-0812">Transmembrane</keyword>
<dbReference type="SUPFAM" id="SSF81321">
    <property type="entry name" value="Family A G protein-coupled receptor-like"/>
    <property type="match status" value="1"/>
</dbReference>
<feature type="transmembrane region" description="Helical" evidence="1">
    <location>
        <begin position="113"/>
        <end position="135"/>
    </location>
</feature>
<comment type="caution">
    <text evidence="2">The sequence shown here is derived from an EMBL/GenBank/DDBJ whole genome shotgun (WGS) entry which is preliminary data.</text>
</comment>
<organism evidence="2 3">
    <name type="scientific">Diploscapter pachys</name>
    <dbReference type="NCBI Taxonomy" id="2018661"/>
    <lineage>
        <taxon>Eukaryota</taxon>
        <taxon>Metazoa</taxon>
        <taxon>Ecdysozoa</taxon>
        <taxon>Nematoda</taxon>
        <taxon>Chromadorea</taxon>
        <taxon>Rhabditida</taxon>
        <taxon>Rhabditina</taxon>
        <taxon>Rhabditomorpha</taxon>
        <taxon>Rhabditoidea</taxon>
        <taxon>Rhabditidae</taxon>
        <taxon>Diploscapter</taxon>
    </lineage>
</organism>
<dbReference type="Proteomes" id="UP000218231">
    <property type="component" value="Unassembled WGS sequence"/>
</dbReference>
<dbReference type="PANTHER" id="PTHR22943:SF248">
    <property type="entry name" value="SEVEN TM RECEPTOR"/>
    <property type="match status" value="1"/>
</dbReference>
<dbReference type="AlphaFoldDB" id="A0A2A2LH67"/>
<evidence type="ECO:0000256" key="1">
    <source>
        <dbReference type="SAM" id="Phobius"/>
    </source>
</evidence>
<evidence type="ECO:0000313" key="2">
    <source>
        <dbReference type="EMBL" id="PAV85485.1"/>
    </source>
</evidence>
<accession>A0A2A2LH67</accession>
<keyword evidence="1" id="KW-0472">Membrane</keyword>
<feature type="transmembrane region" description="Helical" evidence="1">
    <location>
        <begin position="46"/>
        <end position="71"/>
    </location>
</feature>
<evidence type="ECO:0000313" key="3">
    <source>
        <dbReference type="Proteomes" id="UP000218231"/>
    </source>
</evidence>
<proteinExistence type="predicted"/>
<protein>
    <recommendedName>
        <fullName evidence="4">G-protein coupled receptors family 1 profile domain-containing protein</fullName>
    </recommendedName>
</protein>
<reference evidence="2 3" key="1">
    <citation type="journal article" date="2017" name="Curr. Biol.">
        <title>Genome architecture and evolution of a unichromosomal asexual nematode.</title>
        <authorList>
            <person name="Fradin H."/>
            <person name="Zegar C."/>
            <person name="Gutwein M."/>
            <person name="Lucas J."/>
            <person name="Kovtun M."/>
            <person name="Corcoran D."/>
            <person name="Baugh L.R."/>
            <person name="Kiontke K."/>
            <person name="Gunsalus K."/>
            <person name="Fitch D.H."/>
            <person name="Piano F."/>
        </authorList>
    </citation>
    <scope>NUCLEOTIDE SEQUENCE [LARGE SCALE GENOMIC DNA]</scope>
    <source>
        <strain evidence="2">PF1309</strain>
    </source>
</reference>
<gene>
    <name evidence="2" type="ORF">WR25_21292</name>
</gene>
<dbReference type="EMBL" id="LIAE01006764">
    <property type="protein sequence ID" value="PAV85485.1"/>
    <property type="molecule type" value="Genomic_DNA"/>
</dbReference>
<evidence type="ECO:0008006" key="4">
    <source>
        <dbReference type="Google" id="ProtNLM"/>
    </source>
</evidence>
<keyword evidence="3" id="KW-1185">Reference proteome</keyword>